<dbReference type="Proteomes" id="UP001499933">
    <property type="component" value="Unassembled WGS sequence"/>
</dbReference>
<keyword evidence="2" id="KW-1185">Reference proteome</keyword>
<dbReference type="RefSeq" id="WP_344093130.1">
    <property type="nucleotide sequence ID" value="NZ_BAAAOG010000002.1"/>
</dbReference>
<accession>A0ABP5C1U7</accession>
<comment type="caution">
    <text evidence="1">The sequence shown here is derived from an EMBL/GenBank/DDBJ whole genome shotgun (WGS) entry which is preliminary data.</text>
</comment>
<name>A0ABP5C1U7_9MICO</name>
<reference evidence="2" key="1">
    <citation type="journal article" date="2019" name="Int. J. Syst. Evol. Microbiol.">
        <title>The Global Catalogue of Microorganisms (GCM) 10K type strain sequencing project: providing services to taxonomists for standard genome sequencing and annotation.</title>
        <authorList>
            <consortium name="The Broad Institute Genomics Platform"/>
            <consortium name="The Broad Institute Genome Sequencing Center for Infectious Disease"/>
            <person name="Wu L."/>
            <person name="Ma J."/>
        </authorList>
    </citation>
    <scope>NUCLEOTIDE SEQUENCE [LARGE SCALE GENOMIC DNA]</scope>
    <source>
        <strain evidence="2">JCM 14901</strain>
    </source>
</reference>
<protein>
    <recommendedName>
        <fullName evidence="3">LysM domain-containing protein</fullName>
    </recommendedName>
</protein>
<gene>
    <name evidence="1" type="ORF">GCM10009776_15830</name>
</gene>
<proteinExistence type="predicted"/>
<dbReference type="EMBL" id="BAAAOG010000002">
    <property type="protein sequence ID" value="GAA1954696.1"/>
    <property type="molecule type" value="Genomic_DNA"/>
</dbReference>
<organism evidence="1 2">
    <name type="scientific">Microbacterium deminutum</name>
    <dbReference type="NCBI Taxonomy" id="344164"/>
    <lineage>
        <taxon>Bacteria</taxon>
        <taxon>Bacillati</taxon>
        <taxon>Actinomycetota</taxon>
        <taxon>Actinomycetes</taxon>
        <taxon>Micrococcales</taxon>
        <taxon>Microbacteriaceae</taxon>
        <taxon>Microbacterium</taxon>
    </lineage>
</organism>
<evidence type="ECO:0008006" key="3">
    <source>
        <dbReference type="Google" id="ProtNLM"/>
    </source>
</evidence>
<evidence type="ECO:0000313" key="2">
    <source>
        <dbReference type="Proteomes" id="UP001499933"/>
    </source>
</evidence>
<sequence length="91" mass="9979">MFTSNSRYAAAGTYQVTLADGTVVTVTRAPRPRATRLVGWHRRVDDERLDVIAHRFTRDATQAWLLCDANDAMSPDALGVHDVIGIPDAGK</sequence>
<evidence type="ECO:0000313" key="1">
    <source>
        <dbReference type="EMBL" id="GAA1954696.1"/>
    </source>
</evidence>